<feature type="domain" description="HPt" evidence="3">
    <location>
        <begin position="19"/>
        <end position="112"/>
    </location>
</feature>
<evidence type="ECO:0000313" key="4">
    <source>
        <dbReference type="EMBL" id="MBF1164501.1"/>
    </source>
</evidence>
<dbReference type="InterPro" id="IPR008207">
    <property type="entry name" value="Sig_transdc_His_kin_Hpt_dom"/>
</dbReference>
<evidence type="ECO:0000259" key="3">
    <source>
        <dbReference type="PROSITE" id="PS50894"/>
    </source>
</evidence>
<protein>
    <submittedName>
        <fullName evidence="4">Hpt domain-containing protein</fullName>
    </submittedName>
</protein>
<keyword evidence="2" id="KW-0597">Phosphoprotein</keyword>
<dbReference type="Pfam" id="PF01627">
    <property type="entry name" value="Hpt"/>
    <property type="match status" value="1"/>
</dbReference>
<dbReference type="GO" id="GO:0004672">
    <property type="term" value="F:protein kinase activity"/>
    <property type="evidence" value="ECO:0007669"/>
    <property type="project" value="UniProtKB-ARBA"/>
</dbReference>
<dbReference type="SUPFAM" id="SSF47226">
    <property type="entry name" value="Histidine-containing phosphotransfer domain, HPT domain"/>
    <property type="match status" value="1"/>
</dbReference>
<dbReference type="GO" id="GO:0000160">
    <property type="term" value="P:phosphorelay signal transduction system"/>
    <property type="evidence" value="ECO:0007669"/>
    <property type="project" value="UniProtKB-KW"/>
</dbReference>
<dbReference type="PROSITE" id="PS50894">
    <property type="entry name" value="HPT"/>
    <property type="match status" value="1"/>
</dbReference>
<feature type="modified residue" description="Phosphohistidine" evidence="2">
    <location>
        <position position="58"/>
    </location>
</feature>
<accession>A0A930BSI9</accession>
<dbReference type="Proteomes" id="UP000718593">
    <property type="component" value="Unassembled WGS sequence"/>
</dbReference>
<reference evidence="4" key="1">
    <citation type="submission" date="2020-04" db="EMBL/GenBank/DDBJ databases">
        <title>Deep metagenomics examines the oral microbiome during advanced dental caries in children, revealing novel taxa and co-occurrences with host molecules.</title>
        <authorList>
            <person name="Baker J.L."/>
            <person name="Morton J.T."/>
            <person name="Dinis M."/>
            <person name="Alvarez R."/>
            <person name="Tran N.C."/>
            <person name="Knight R."/>
            <person name="Edlund A."/>
        </authorList>
    </citation>
    <scope>NUCLEOTIDE SEQUENCE</scope>
    <source>
        <strain evidence="4">JCVI_32_bin.24</strain>
    </source>
</reference>
<sequence>MAAAFVLNKASILERRGGDEEIYAVMVSMYLADIENNCAALAAAYAADDGKALQREAHTIKGLLATFSDEPGAAEAHRVEKAAQAGELAGLGDAVTELQGRLREVAAVLRAG</sequence>
<dbReference type="EMBL" id="JABZMI010000076">
    <property type="protein sequence ID" value="MBF1164501.1"/>
    <property type="molecule type" value="Genomic_DNA"/>
</dbReference>
<evidence type="ECO:0000256" key="2">
    <source>
        <dbReference type="PROSITE-ProRule" id="PRU00110"/>
    </source>
</evidence>
<dbReference type="InterPro" id="IPR036641">
    <property type="entry name" value="HPT_dom_sf"/>
</dbReference>
<comment type="caution">
    <text evidence="4">The sequence shown here is derived from an EMBL/GenBank/DDBJ whole genome shotgun (WGS) entry which is preliminary data.</text>
</comment>
<evidence type="ECO:0000256" key="1">
    <source>
        <dbReference type="ARBA" id="ARBA00023012"/>
    </source>
</evidence>
<evidence type="ECO:0000313" key="5">
    <source>
        <dbReference type="Proteomes" id="UP000718593"/>
    </source>
</evidence>
<name>A0A930BSI9_9RHOO</name>
<dbReference type="Gene3D" id="1.20.120.160">
    <property type="entry name" value="HPT domain"/>
    <property type="match status" value="1"/>
</dbReference>
<proteinExistence type="predicted"/>
<gene>
    <name evidence="4" type="ORF">HXL68_05630</name>
</gene>
<organism evidence="4 5">
    <name type="scientific">Dechloromonas agitata</name>
    <dbReference type="NCBI Taxonomy" id="73030"/>
    <lineage>
        <taxon>Bacteria</taxon>
        <taxon>Pseudomonadati</taxon>
        <taxon>Pseudomonadota</taxon>
        <taxon>Betaproteobacteria</taxon>
        <taxon>Rhodocyclales</taxon>
        <taxon>Azonexaceae</taxon>
        <taxon>Dechloromonas</taxon>
    </lineage>
</organism>
<dbReference type="AlphaFoldDB" id="A0A930BSI9"/>
<keyword evidence="1" id="KW-0902">Two-component regulatory system</keyword>